<protein>
    <submittedName>
        <fullName evidence="3">Nitric oxide reductase NorD protein</fullName>
    </submittedName>
    <submittedName>
        <fullName evidence="4">VWA domain-containing protein</fullName>
    </submittedName>
</protein>
<dbReference type="PANTHER" id="PTHR41248:SF1">
    <property type="entry name" value="NORD PROTEIN"/>
    <property type="match status" value="1"/>
</dbReference>
<evidence type="ECO:0000259" key="2">
    <source>
        <dbReference type="SMART" id="SM00327"/>
    </source>
</evidence>
<name>A0A5C1Q4D5_9BURK</name>
<dbReference type="Pfam" id="PF00092">
    <property type="entry name" value="VWA"/>
    <property type="match status" value="1"/>
</dbReference>
<feature type="domain" description="VWFA" evidence="2">
    <location>
        <begin position="437"/>
        <end position="620"/>
    </location>
</feature>
<dbReference type="OrthoDB" id="9758211at2"/>
<dbReference type="KEGG" id="snn:EWH46_18795"/>
<dbReference type="RefSeq" id="WP_149505537.1">
    <property type="nucleotide sequence ID" value="NZ_CP035710.1"/>
</dbReference>
<gene>
    <name evidence="3" type="ORF">ABIC99_003375</name>
    <name evidence="4" type="ORF">EWH46_18795</name>
</gene>
<dbReference type="InterPro" id="IPR036465">
    <property type="entry name" value="vWFA_dom_sf"/>
</dbReference>
<dbReference type="CDD" id="cd01454">
    <property type="entry name" value="vWA_norD_type"/>
    <property type="match status" value="1"/>
</dbReference>
<dbReference type="Gene3D" id="3.40.50.410">
    <property type="entry name" value="von Willebrand factor, type A domain"/>
    <property type="match status" value="1"/>
</dbReference>
<geneLocation type="plasmid" evidence="4">
    <name>pSna507_unt10</name>
</geneLocation>
<sequence>MEEWVGRQWHRFITRAAGSEAGHHEAAAVDLSEMRRAIELMFRAGGGAAAVRLAEAGVRAQGGPRDWLQRLAGTGTQVRRPRLEPEVLSLPPRLAVLAERSLNRALYLWLAALAAALQETPTTGDWIEDNLRASRRALVRFPGLQPRLQRLLAAQLAARPPGERLNGRAARAERAVAAALRSMLDGAAAATPLGPARDDAPVRPDEVAPVWLWIETQPAPAQPARARPDPADADDEAAAQERHPERSQPRRHAQAVADERNAAPLLMFFRAESILSWGEFVRVNRADDDEPDDAAGRAADEMTELAIAPDGRRSASRVRFDLDLPSAAADDRPLGPGQRLPEWHWKTGRLVPDHCAVQCLVAREAAPFRPSPALRATARRVRRRLEALRAAPVLTRARPDGDEIDLDAWVRHRIDDARHPVSEAPAVFLRRERHERSLATLLLADLSLSTDAHVGDDTRVIDVIRDALHVFGEALSGGGDAFEMLGFSSVRRHNVRIQHLKGFDEPWDETVRARVGAIRPGYYTRIGAAIRHATLRLSARPERQRLLLLLTDGKPNDIDHYEGRHGLEDTRHAVQAARDAGLTPFCVTIDEQAQDYLPMLFGQNGYARVHRPQELVHRLAQIHAALVSR</sequence>
<dbReference type="SUPFAM" id="SSF53300">
    <property type="entry name" value="vWA-like"/>
    <property type="match status" value="1"/>
</dbReference>
<evidence type="ECO:0000313" key="5">
    <source>
        <dbReference type="Proteomes" id="UP000323522"/>
    </source>
</evidence>
<feature type="compositionally biased region" description="Basic and acidic residues" evidence="1">
    <location>
        <begin position="239"/>
        <end position="248"/>
    </location>
</feature>
<keyword evidence="4" id="KW-0614">Plasmid</keyword>
<dbReference type="EMBL" id="JBEPLS010000018">
    <property type="protein sequence ID" value="MET3605545.1"/>
    <property type="molecule type" value="Genomic_DNA"/>
</dbReference>
<evidence type="ECO:0000313" key="6">
    <source>
        <dbReference type="Proteomes" id="UP001549111"/>
    </source>
</evidence>
<evidence type="ECO:0000313" key="4">
    <source>
        <dbReference type="EMBL" id="QEN02915.1"/>
    </source>
</evidence>
<reference evidence="3 6" key="2">
    <citation type="submission" date="2024-06" db="EMBL/GenBank/DDBJ databases">
        <title>Genomic Encyclopedia of Type Strains, Phase IV (KMG-IV): sequencing the most valuable type-strain genomes for metagenomic binning, comparative biology and taxonomic classification.</title>
        <authorList>
            <person name="Goeker M."/>
        </authorList>
    </citation>
    <scope>NUCLEOTIDE SEQUENCE [LARGE SCALE GENOMIC DNA]</scope>
    <source>
        <strain evidence="3 6">D-501</strain>
    </source>
</reference>
<dbReference type="Proteomes" id="UP001549111">
    <property type="component" value="Unassembled WGS sequence"/>
</dbReference>
<dbReference type="InterPro" id="IPR002035">
    <property type="entry name" value="VWF_A"/>
</dbReference>
<evidence type="ECO:0000256" key="1">
    <source>
        <dbReference type="SAM" id="MobiDB-lite"/>
    </source>
</evidence>
<geneLocation type="plasmid" evidence="5">
    <name>psna507_unt10</name>
</geneLocation>
<dbReference type="InterPro" id="IPR051928">
    <property type="entry name" value="NorD/CobT"/>
</dbReference>
<dbReference type="AlphaFoldDB" id="A0A5C1Q4D5"/>
<evidence type="ECO:0000313" key="3">
    <source>
        <dbReference type="EMBL" id="MET3605545.1"/>
    </source>
</evidence>
<dbReference type="EMBL" id="CP035710">
    <property type="protein sequence ID" value="QEN02915.1"/>
    <property type="molecule type" value="Genomic_DNA"/>
</dbReference>
<dbReference type="PANTHER" id="PTHR41248">
    <property type="entry name" value="NORD PROTEIN"/>
    <property type="match status" value="1"/>
</dbReference>
<dbReference type="SMART" id="SM00327">
    <property type="entry name" value="VWA"/>
    <property type="match status" value="1"/>
</dbReference>
<proteinExistence type="predicted"/>
<dbReference type="Proteomes" id="UP000323522">
    <property type="component" value="Plasmid pSna507_unt10"/>
</dbReference>
<accession>A0A5C1Q4D5</accession>
<reference evidence="4 5" key="1">
    <citation type="submission" date="2019-02" db="EMBL/GenBank/DDBJ databases">
        <title>Complete Genome Sequence and Methylome Analysis of Sphaerotilus natans subsp. sulfidivorans D-507.</title>
        <authorList>
            <person name="Fomenkov A."/>
            <person name="Gridneva E."/>
            <person name="Smolyakov D."/>
            <person name="Dubinina G."/>
            <person name="Vincze T."/>
            <person name="Grabovich M."/>
            <person name="Roberts R.J."/>
        </authorList>
    </citation>
    <scope>NUCLEOTIDE SEQUENCE [LARGE SCALE GENOMIC DNA]</scope>
    <source>
        <strain evidence="4 5">D-507</strain>
        <plasmid evidence="5">psna507_unt10</plasmid>
        <plasmid evidence="4">pSna507_unt10</plasmid>
    </source>
</reference>
<keyword evidence="6" id="KW-1185">Reference proteome</keyword>
<organism evidence="4 5">
    <name type="scientific">Sphaerotilus sulfidivorans</name>
    <dbReference type="NCBI Taxonomy" id="639200"/>
    <lineage>
        <taxon>Bacteria</taxon>
        <taxon>Pseudomonadati</taxon>
        <taxon>Pseudomonadota</taxon>
        <taxon>Betaproteobacteria</taxon>
        <taxon>Burkholderiales</taxon>
        <taxon>Sphaerotilaceae</taxon>
        <taxon>Sphaerotilus</taxon>
    </lineage>
</organism>
<feature type="region of interest" description="Disordered" evidence="1">
    <location>
        <begin position="217"/>
        <end position="253"/>
    </location>
</feature>